<dbReference type="Proteomes" id="UP000054783">
    <property type="component" value="Unassembled WGS sequence"/>
</dbReference>
<evidence type="ECO:0000313" key="2">
    <source>
        <dbReference type="Proteomes" id="UP000054783"/>
    </source>
</evidence>
<comment type="caution">
    <text evidence="1">The sequence shown here is derived from an EMBL/GenBank/DDBJ whole genome shotgun (WGS) entry which is preliminary data.</text>
</comment>
<sequence length="76" mass="8733">MAFSSRPSVPLLSHSKKEFDIQQNTLNHYNQYVARQTGILFLIAMDYVNNQNFRLVAADATLKLRFLQFGCLSLSH</sequence>
<accession>A0A0V1ADL4</accession>
<reference evidence="1 2" key="1">
    <citation type="submission" date="2015-01" db="EMBL/GenBank/DDBJ databases">
        <title>Evolution of Trichinella species and genotypes.</title>
        <authorList>
            <person name="Korhonen P.K."/>
            <person name="Edoardo P."/>
            <person name="Giuseppe L.R."/>
            <person name="Gasser R.B."/>
        </authorList>
    </citation>
    <scope>NUCLEOTIDE SEQUENCE [LARGE SCALE GENOMIC DNA]</scope>
    <source>
        <strain evidence="1">ISS2496</strain>
    </source>
</reference>
<organism evidence="1 2">
    <name type="scientific">Trichinella patagoniensis</name>
    <dbReference type="NCBI Taxonomy" id="990121"/>
    <lineage>
        <taxon>Eukaryota</taxon>
        <taxon>Metazoa</taxon>
        <taxon>Ecdysozoa</taxon>
        <taxon>Nematoda</taxon>
        <taxon>Enoplea</taxon>
        <taxon>Dorylaimia</taxon>
        <taxon>Trichinellida</taxon>
        <taxon>Trichinellidae</taxon>
        <taxon>Trichinella</taxon>
    </lineage>
</organism>
<proteinExistence type="predicted"/>
<evidence type="ECO:0000313" key="1">
    <source>
        <dbReference type="EMBL" id="KRY22788.1"/>
    </source>
</evidence>
<gene>
    <name evidence="1" type="ORF">T12_15120</name>
</gene>
<dbReference type="EMBL" id="JYDQ01000007">
    <property type="protein sequence ID" value="KRY22788.1"/>
    <property type="molecule type" value="Genomic_DNA"/>
</dbReference>
<dbReference type="AlphaFoldDB" id="A0A0V1ADL4"/>
<protein>
    <submittedName>
        <fullName evidence="1">Uncharacterized protein</fullName>
    </submittedName>
</protein>
<keyword evidence="2" id="KW-1185">Reference proteome</keyword>
<feature type="non-terminal residue" evidence="1">
    <location>
        <position position="76"/>
    </location>
</feature>
<name>A0A0V1ADL4_9BILA</name>